<feature type="transmembrane region" description="Helical" evidence="1">
    <location>
        <begin position="37"/>
        <end position="60"/>
    </location>
</feature>
<reference evidence="2" key="1">
    <citation type="journal article" date="2015" name="Nature">
        <title>Complex archaea that bridge the gap between prokaryotes and eukaryotes.</title>
        <authorList>
            <person name="Spang A."/>
            <person name="Saw J.H."/>
            <person name="Jorgensen S.L."/>
            <person name="Zaremba-Niedzwiedzka K."/>
            <person name="Martijn J."/>
            <person name="Lind A.E."/>
            <person name="van Eijk R."/>
            <person name="Schleper C."/>
            <person name="Guy L."/>
            <person name="Ettema T.J."/>
        </authorList>
    </citation>
    <scope>NUCLEOTIDE SEQUENCE</scope>
</reference>
<evidence type="ECO:0000256" key="1">
    <source>
        <dbReference type="SAM" id="Phobius"/>
    </source>
</evidence>
<accession>A0A0F9GWG9</accession>
<comment type="caution">
    <text evidence="2">The sequence shown here is derived from an EMBL/GenBank/DDBJ whole genome shotgun (WGS) entry which is preliminary data.</text>
</comment>
<proteinExistence type="predicted"/>
<dbReference type="AlphaFoldDB" id="A0A0F9GWG9"/>
<protein>
    <submittedName>
        <fullName evidence="2">Uncharacterized protein</fullName>
    </submittedName>
</protein>
<dbReference type="EMBL" id="LAZR01016743">
    <property type="protein sequence ID" value="KKM03180.1"/>
    <property type="molecule type" value="Genomic_DNA"/>
</dbReference>
<keyword evidence="1" id="KW-1133">Transmembrane helix</keyword>
<name>A0A0F9GWG9_9ZZZZ</name>
<evidence type="ECO:0000313" key="2">
    <source>
        <dbReference type="EMBL" id="KKM03180.1"/>
    </source>
</evidence>
<organism evidence="2">
    <name type="scientific">marine sediment metagenome</name>
    <dbReference type="NCBI Taxonomy" id="412755"/>
    <lineage>
        <taxon>unclassified sequences</taxon>
        <taxon>metagenomes</taxon>
        <taxon>ecological metagenomes</taxon>
    </lineage>
</organism>
<sequence length="69" mass="7177">MPNGSNAGNVIGELAGALAALYIAGELTTLLGGFVPLVFLAWVVGGWFVVMMLSSVWSLFTDDEEEAAS</sequence>
<gene>
    <name evidence="2" type="ORF">LCGC14_1776970</name>
</gene>
<keyword evidence="1" id="KW-0472">Membrane</keyword>
<keyword evidence="1" id="KW-0812">Transmembrane</keyword>